<dbReference type="SUPFAM" id="SSF53383">
    <property type="entry name" value="PLP-dependent transferases"/>
    <property type="match status" value="1"/>
</dbReference>
<proteinExistence type="predicted"/>
<evidence type="ECO:0000313" key="3">
    <source>
        <dbReference type="Proteomes" id="UP001189429"/>
    </source>
</evidence>
<dbReference type="PANTHER" id="PTHR14237:SF80">
    <property type="entry name" value="MOLYBDENUM COFACTOR SULFURASE"/>
    <property type="match status" value="1"/>
</dbReference>
<organism evidence="2 3">
    <name type="scientific">Prorocentrum cordatum</name>
    <dbReference type="NCBI Taxonomy" id="2364126"/>
    <lineage>
        <taxon>Eukaryota</taxon>
        <taxon>Sar</taxon>
        <taxon>Alveolata</taxon>
        <taxon>Dinophyceae</taxon>
        <taxon>Prorocentrales</taxon>
        <taxon>Prorocentraceae</taxon>
        <taxon>Prorocentrum</taxon>
    </lineage>
</organism>
<dbReference type="PANTHER" id="PTHR14237">
    <property type="entry name" value="MOLYBDOPTERIN COFACTOR SULFURASE MOSC"/>
    <property type="match status" value="1"/>
</dbReference>
<dbReference type="Gene3D" id="3.90.1150.10">
    <property type="entry name" value="Aspartate Aminotransferase, domain 1"/>
    <property type="match status" value="1"/>
</dbReference>
<dbReference type="InterPro" id="IPR015421">
    <property type="entry name" value="PyrdxlP-dep_Trfase_major"/>
</dbReference>
<comment type="caution">
    <text evidence="2">The sequence shown here is derived from an EMBL/GenBank/DDBJ whole genome shotgun (WGS) entry which is preliminary data.</text>
</comment>
<keyword evidence="3" id="KW-1185">Reference proteome</keyword>
<dbReference type="Gene3D" id="3.40.640.10">
    <property type="entry name" value="Type I PLP-dependent aspartate aminotransferase-like (Major domain)"/>
    <property type="match status" value="1"/>
</dbReference>
<accession>A0ABN9RS64</accession>
<protein>
    <recommendedName>
        <fullName evidence="1">Aminotransferase class V domain-containing protein</fullName>
    </recommendedName>
</protein>
<dbReference type="Proteomes" id="UP001189429">
    <property type="component" value="Unassembled WGS sequence"/>
</dbReference>
<dbReference type="InterPro" id="IPR015422">
    <property type="entry name" value="PyrdxlP-dep_Trfase_small"/>
</dbReference>
<dbReference type="InterPro" id="IPR000192">
    <property type="entry name" value="Aminotrans_V_dom"/>
</dbReference>
<feature type="non-terminal residue" evidence="2">
    <location>
        <position position="407"/>
    </location>
</feature>
<reference evidence="2" key="1">
    <citation type="submission" date="2023-10" db="EMBL/GenBank/DDBJ databases">
        <authorList>
            <person name="Chen Y."/>
            <person name="Shah S."/>
            <person name="Dougan E. K."/>
            <person name="Thang M."/>
            <person name="Chan C."/>
        </authorList>
    </citation>
    <scope>NUCLEOTIDE SEQUENCE [LARGE SCALE GENOMIC DNA]</scope>
</reference>
<name>A0ABN9RS64_9DINO</name>
<dbReference type="EMBL" id="CAUYUJ010007832">
    <property type="protein sequence ID" value="CAK0822107.1"/>
    <property type="molecule type" value="Genomic_DNA"/>
</dbReference>
<sequence>MFGASPETHELVFTSGATRALQLVGELFPWSPGGLFLHARESHTSALGLRQLARRGGAQCGWVGLDQLRELSEGLAAATLLPEEGRPEAEAVGKLSDDSLPRGPNLLAFPGESNFDGARAELACVAALRSGPLRWRVLLDAAKLACLPGALDLSRCPADFVAVSFYKIFGCPTGLGALIARREAAALLGRPGAPATGRPVCGEGPGAGLAASAESGAPHWQGIAALPRQLALARAVAPDADRCRHVLAVCRRAYVRTRALRHRAGGLLCTIFGRHEDPQWPDVQGPAIALALSWSDGAPVPYGLVQERARARGIVLRTGCHCNAGSCQAHLGLTDADLRHFYSSGKVCGDDLGIIDGRHTGVVRISFGLYSLEEDVDRWVAFLREEFLDRSAAPAPRGAPAPPPHAP</sequence>
<dbReference type="InterPro" id="IPR015424">
    <property type="entry name" value="PyrdxlP-dep_Trfase"/>
</dbReference>
<dbReference type="Pfam" id="PF00266">
    <property type="entry name" value="Aminotran_5"/>
    <property type="match status" value="1"/>
</dbReference>
<evidence type="ECO:0000259" key="1">
    <source>
        <dbReference type="Pfam" id="PF00266"/>
    </source>
</evidence>
<feature type="domain" description="Aminotransferase class V" evidence="1">
    <location>
        <begin position="6"/>
        <end position="226"/>
    </location>
</feature>
<gene>
    <name evidence="2" type="ORF">PCOR1329_LOCUS23209</name>
</gene>
<evidence type="ECO:0000313" key="2">
    <source>
        <dbReference type="EMBL" id="CAK0822107.1"/>
    </source>
</evidence>